<dbReference type="SUPFAM" id="SSF51735">
    <property type="entry name" value="NAD(P)-binding Rossmann-fold domains"/>
    <property type="match status" value="1"/>
</dbReference>
<dbReference type="Pfam" id="PF08240">
    <property type="entry name" value="ADH_N"/>
    <property type="match status" value="1"/>
</dbReference>
<dbReference type="InterPro" id="IPR011032">
    <property type="entry name" value="GroES-like_sf"/>
</dbReference>
<evidence type="ECO:0000313" key="2">
    <source>
        <dbReference type="EMBL" id="GJJ08286.1"/>
    </source>
</evidence>
<feature type="domain" description="Enoyl reductase (ER)" evidence="1">
    <location>
        <begin position="12"/>
        <end position="332"/>
    </location>
</feature>
<dbReference type="GO" id="GO:0016651">
    <property type="term" value="F:oxidoreductase activity, acting on NAD(P)H"/>
    <property type="evidence" value="ECO:0007669"/>
    <property type="project" value="InterPro"/>
</dbReference>
<dbReference type="AlphaFoldDB" id="A0AAV5A6W0"/>
<dbReference type="Pfam" id="PF00107">
    <property type="entry name" value="ADH_zinc_N"/>
    <property type="match status" value="1"/>
</dbReference>
<sequence length="339" mass="36413">MSSQQKALIYPARFAPFKVETFPKPSIGPDEVLIKIISSGLNPIDWEIQKYGIFFLEFPAILGEDAAGYIDEIGKNVTSFIKGDRVIAQGLFNQYGGAYAEYLAVPAELVAKIPESMSFNKAASIPLAIGTAACANGIGLTPPWTPGGEGKYKGQGILVLGGSATVGQSVIQLAKLSGFDPIVVTASPHNEQFVKSFGATHVIDRHSDVVPELQRGFPKGFKYIYDAIGISSTQRIAWSVLASEGSLAVVNPLEDWLVTEIEKDKTKEVVYVYGIMYVHRDLGRGLFAALGEYLEAGKIKPTEIEVLPNGLAGVADGLKKLEAQLVSGKKLVVRPSETP</sequence>
<dbReference type="Proteomes" id="UP001050691">
    <property type="component" value="Unassembled WGS sequence"/>
</dbReference>
<protein>
    <recommendedName>
        <fullName evidence="1">Enoyl reductase (ER) domain-containing protein</fullName>
    </recommendedName>
</protein>
<gene>
    <name evidence="2" type="ORF">Clacol_002496</name>
</gene>
<evidence type="ECO:0000259" key="1">
    <source>
        <dbReference type="SMART" id="SM00829"/>
    </source>
</evidence>
<name>A0AAV5A6W0_9AGAM</name>
<dbReference type="InterPro" id="IPR013149">
    <property type="entry name" value="ADH-like_C"/>
</dbReference>
<dbReference type="Gene3D" id="3.40.50.720">
    <property type="entry name" value="NAD(P)-binding Rossmann-like Domain"/>
    <property type="match status" value="1"/>
</dbReference>
<dbReference type="EMBL" id="BPWL01000003">
    <property type="protein sequence ID" value="GJJ08286.1"/>
    <property type="molecule type" value="Genomic_DNA"/>
</dbReference>
<comment type="caution">
    <text evidence="2">The sequence shown here is derived from an EMBL/GenBank/DDBJ whole genome shotgun (WGS) entry which is preliminary data.</text>
</comment>
<reference evidence="2" key="1">
    <citation type="submission" date="2021-10" db="EMBL/GenBank/DDBJ databases">
        <title>De novo Genome Assembly of Clathrus columnatus (Basidiomycota, Fungi) Using Illumina and Nanopore Sequence Data.</title>
        <authorList>
            <person name="Ogiso-Tanaka E."/>
            <person name="Itagaki H."/>
            <person name="Hosoya T."/>
            <person name="Hosaka K."/>
        </authorList>
    </citation>
    <scope>NUCLEOTIDE SEQUENCE</scope>
    <source>
        <strain evidence="2">MO-923</strain>
    </source>
</reference>
<dbReference type="InterPro" id="IPR036291">
    <property type="entry name" value="NAD(P)-bd_dom_sf"/>
</dbReference>
<dbReference type="InterPro" id="IPR013154">
    <property type="entry name" value="ADH-like_N"/>
</dbReference>
<dbReference type="SMART" id="SM00829">
    <property type="entry name" value="PKS_ER"/>
    <property type="match status" value="1"/>
</dbReference>
<dbReference type="InterPro" id="IPR020843">
    <property type="entry name" value="ER"/>
</dbReference>
<dbReference type="Gene3D" id="3.90.180.10">
    <property type="entry name" value="Medium-chain alcohol dehydrogenases, catalytic domain"/>
    <property type="match status" value="1"/>
</dbReference>
<dbReference type="CDD" id="cd08249">
    <property type="entry name" value="enoyl_reductase_like"/>
    <property type="match status" value="1"/>
</dbReference>
<dbReference type="PANTHER" id="PTHR45348">
    <property type="entry name" value="HYPOTHETICAL OXIDOREDUCTASE (EUROFUNG)"/>
    <property type="match status" value="1"/>
</dbReference>
<dbReference type="InterPro" id="IPR047122">
    <property type="entry name" value="Trans-enoyl_RdTase-like"/>
</dbReference>
<keyword evidence="3" id="KW-1185">Reference proteome</keyword>
<dbReference type="SUPFAM" id="SSF50129">
    <property type="entry name" value="GroES-like"/>
    <property type="match status" value="1"/>
</dbReference>
<proteinExistence type="predicted"/>
<dbReference type="PANTHER" id="PTHR45348:SF2">
    <property type="entry name" value="ZINC-TYPE ALCOHOL DEHYDROGENASE-LIKE PROTEIN C2E1P3.01"/>
    <property type="match status" value="1"/>
</dbReference>
<organism evidence="2 3">
    <name type="scientific">Clathrus columnatus</name>
    <dbReference type="NCBI Taxonomy" id="1419009"/>
    <lineage>
        <taxon>Eukaryota</taxon>
        <taxon>Fungi</taxon>
        <taxon>Dikarya</taxon>
        <taxon>Basidiomycota</taxon>
        <taxon>Agaricomycotina</taxon>
        <taxon>Agaricomycetes</taxon>
        <taxon>Phallomycetidae</taxon>
        <taxon>Phallales</taxon>
        <taxon>Clathraceae</taxon>
        <taxon>Clathrus</taxon>
    </lineage>
</organism>
<evidence type="ECO:0000313" key="3">
    <source>
        <dbReference type="Proteomes" id="UP001050691"/>
    </source>
</evidence>
<accession>A0AAV5A6W0</accession>